<comment type="caution">
    <text evidence="2">The sequence shown here is derived from an EMBL/GenBank/DDBJ whole genome shotgun (WGS) entry which is preliminary data.</text>
</comment>
<proteinExistence type="predicted"/>
<evidence type="ECO:0000313" key="3">
    <source>
        <dbReference type="Proteomes" id="UP000765509"/>
    </source>
</evidence>
<feature type="compositionally biased region" description="Polar residues" evidence="1">
    <location>
        <begin position="66"/>
        <end position="79"/>
    </location>
</feature>
<keyword evidence="3" id="KW-1185">Reference proteome</keyword>
<feature type="compositionally biased region" description="Polar residues" evidence="1">
    <location>
        <begin position="94"/>
        <end position="106"/>
    </location>
</feature>
<gene>
    <name evidence="2" type="ORF">O181_039407</name>
</gene>
<dbReference type="EMBL" id="AVOT02015395">
    <property type="protein sequence ID" value="MBW0499692.1"/>
    <property type="molecule type" value="Genomic_DNA"/>
</dbReference>
<organism evidence="2 3">
    <name type="scientific">Austropuccinia psidii MF-1</name>
    <dbReference type="NCBI Taxonomy" id="1389203"/>
    <lineage>
        <taxon>Eukaryota</taxon>
        <taxon>Fungi</taxon>
        <taxon>Dikarya</taxon>
        <taxon>Basidiomycota</taxon>
        <taxon>Pucciniomycotina</taxon>
        <taxon>Pucciniomycetes</taxon>
        <taxon>Pucciniales</taxon>
        <taxon>Sphaerophragmiaceae</taxon>
        <taxon>Austropuccinia</taxon>
    </lineage>
</organism>
<reference evidence="2" key="1">
    <citation type="submission" date="2021-03" db="EMBL/GenBank/DDBJ databases">
        <title>Draft genome sequence of rust myrtle Austropuccinia psidii MF-1, a brazilian biotype.</title>
        <authorList>
            <person name="Quecine M.C."/>
            <person name="Pachon D.M.R."/>
            <person name="Bonatelli M.L."/>
            <person name="Correr F.H."/>
            <person name="Franceschini L.M."/>
            <person name="Leite T.F."/>
            <person name="Margarido G.R.A."/>
            <person name="Almeida C.A."/>
            <person name="Ferrarezi J.A."/>
            <person name="Labate C.A."/>
        </authorList>
    </citation>
    <scope>NUCLEOTIDE SEQUENCE</scope>
    <source>
        <strain evidence="2">MF-1</strain>
    </source>
</reference>
<dbReference type="Proteomes" id="UP000765509">
    <property type="component" value="Unassembled WGS sequence"/>
</dbReference>
<sequence>MSSCLHIKIFLGHEKTMELLGGWSSFSCKYNVKKIKNWFKNQICLSIYKRKELEMTPALEKEGPVVSTSSRSVHGQAQRTSEKTERSQEKSRQGRSQSQLAQTLPTMVQDPQPGAFSHGQCIQHD</sequence>
<protein>
    <submittedName>
        <fullName evidence="2">Uncharacterized protein</fullName>
    </submittedName>
</protein>
<evidence type="ECO:0000313" key="2">
    <source>
        <dbReference type="EMBL" id="MBW0499692.1"/>
    </source>
</evidence>
<evidence type="ECO:0000256" key="1">
    <source>
        <dbReference type="SAM" id="MobiDB-lite"/>
    </source>
</evidence>
<feature type="compositionally biased region" description="Basic and acidic residues" evidence="1">
    <location>
        <begin position="80"/>
        <end position="92"/>
    </location>
</feature>
<dbReference type="AlphaFoldDB" id="A0A9Q3HCW2"/>
<feature type="region of interest" description="Disordered" evidence="1">
    <location>
        <begin position="58"/>
        <end position="125"/>
    </location>
</feature>
<accession>A0A9Q3HCW2</accession>
<name>A0A9Q3HCW2_9BASI</name>